<accession>A0A059CNJ7</accession>
<dbReference type="Gene3D" id="2.90.10.10">
    <property type="entry name" value="Bulb-type lectin domain"/>
    <property type="match status" value="1"/>
</dbReference>
<dbReference type="InterPro" id="IPR036426">
    <property type="entry name" value="Bulb-type_lectin_dom_sf"/>
</dbReference>
<dbReference type="Gene3D" id="3.30.200.20">
    <property type="entry name" value="Phosphorylase Kinase, domain 1"/>
    <property type="match status" value="1"/>
</dbReference>
<dbReference type="InParanoid" id="A0A059CNJ7"/>
<evidence type="ECO:0000313" key="6">
    <source>
        <dbReference type="EMBL" id="KCW79786.1"/>
    </source>
</evidence>
<evidence type="ECO:0000259" key="5">
    <source>
        <dbReference type="Pfam" id="PF01453"/>
    </source>
</evidence>
<gene>
    <name evidence="6" type="ORF">EUGRSUZ_C01125</name>
</gene>
<protein>
    <recommendedName>
        <fullName evidence="5">Bulb-type lectin domain-containing protein</fullName>
    </recommendedName>
</protein>
<evidence type="ECO:0000256" key="4">
    <source>
        <dbReference type="SAM" id="Phobius"/>
    </source>
</evidence>
<evidence type="ECO:0000256" key="2">
    <source>
        <dbReference type="ARBA" id="ARBA00023157"/>
    </source>
</evidence>
<feature type="transmembrane region" description="Helical" evidence="4">
    <location>
        <begin position="331"/>
        <end position="354"/>
    </location>
</feature>
<evidence type="ECO:0000256" key="1">
    <source>
        <dbReference type="ARBA" id="ARBA00022729"/>
    </source>
</evidence>
<keyword evidence="4" id="KW-0472">Membrane</keyword>
<organism evidence="6">
    <name type="scientific">Eucalyptus grandis</name>
    <name type="common">Flooded gum</name>
    <dbReference type="NCBI Taxonomy" id="71139"/>
    <lineage>
        <taxon>Eukaryota</taxon>
        <taxon>Viridiplantae</taxon>
        <taxon>Streptophyta</taxon>
        <taxon>Embryophyta</taxon>
        <taxon>Tracheophyta</taxon>
        <taxon>Spermatophyta</taxon>
        <taxon>Magnoliopsida</taxon>
        <taxon>eudicotyledons</taxon>
        <taxon>Gunneridae</taxon>
        <taxon>Pentapetalae</taxon>
        <taxon>rosids</taxon>
        <taxon>malvids</taxon>
        <taxon>Myrtales</taxon>
        <taxon>Myrtaceae</taxon>
        <taxon>Myrtoideae</taxon>
        <taxon>Eucalypteae</taxon>
        <taxon>Eucalyptus</taxon>
    </lineage>
</organism>
<dbReference type="SUPFAM" id="SSF51110">
    <property type="entry name" value="alpha-D-mannose-specific plant lectins"/>
    <property type="match status" value="1"/>
</dbReference>
<name>A0A059CNJ7_EUCGR</name>
<reference evidence="6" key="1">
    <citation type="submission" date="2013-07" db="EMBL/GenBank/DDBJ databases">
        <title>The genome of Eucalyptus grandis.</title>
        <authorList>
            <person name="Schmutz J."/>
            <person name="Hayes R."/>
            <person name="Myburg A."/>
            <person name="Tuskan G."/>
            <person name="Grattapaglia D."/>
            <person name="Rokhsar D.S."/>
        </authorList>
    </citation>
    <scope>NUCLEOTIDE SEQUENCE</scope>
    <source>
        <tissue evidence="6">Leaf extractions</tissue>
    </source>
</reference>
<dbReference type="Pfam" id="PF01453">
    <property type="entry name" value="B_lectin"/>
    <property type="match status" value="1"/>
</dbReference>
<dbReference type="Gramene" id="KCW79786">
    <property type="protein sequence ID" value="KCW79786"/>
    <property type="gene ID" value="EUGRSUZ_C01125"/>
</dbReference>
<evidence type="ECO:0000256" key="3">
    <source>
        <dbReference type="ARBA" id="ARBA00023180"/>
    </source>
</evidence>
<feature type="domain" description="Bulb-type lectin" evidence="5">
    <location>
        <begin position="10"/>
        <end position="98"/>
    </location>
</feature>
<keyword evidence="2" id="KW-1015">Disulfide bond</keyword>
<keyword evidence="3" id="KW-0325">Glycoprotein</keyword>
<dbReference type="InterPro" id="IPR011009">
    <property type="entry name" value="Kinase-like_dom_sf"/>
</dbReference>
<dbReference type="EMBL" id="KK198755">
    <property type="protein sequence ID" value="KCW79786.1"/>
    <property type="molecule type" value="Genomic_DNA"/>
</dbReference>
<keyword evidence="4" id="KW-1133">Transmembrane helix</keyword>
<dbReference type="STRING" id="71139.A0A059CNJ7"/>
<dbReference type="InterPro" id="IPR001480">
    <property type="entry name" value="Bulb-type_lectin_dom"/>
</dbReference>
<dbReference type="Gene3D" id="1.10.510.10">
    <property type="entry name" value="Transferase(Phosphotransferase) domain 1"/>
    <property type="match status" value="1"/>
</dbReference>
<dbReference type="SUPFAM" id="SSF56112">
    <property type="entry name" value="Protein kinase-like (PK-like)"/>
    <property type="match status" value="1"/>
</dbReference>
<proteinExistence type="predicted"/>
<dbReference type="PANTHER" id="PTHR32444">
    <property type="entry name" value="BULB-TYPE LECTIN DOMAIN-CONTAINING PROTEIN"/>
    <property type="match status" value="1"/>
</dbReference>
<sequence>MAIKLIFGKHSLSIRYDGNLVISDRRLIQVLVNPVMLATNNSTNAVLLDSGNFVLVEGETTVWKSFYYPSDTFLPGMKLGFVNLGTDKTREQFLVSWQSPSVPSTGFFVLALIATTNETQLVFHHDDVSRVFTMIGKEISVVYSPICTNTSSSSTDCQIEKPALCPDGNNFRIKEGFVSKPNAFNELDCLGIIDCEIMCRSNCSCKAVGTYRDDGMGCQFFYGDLIFFADGPMEWVHACSRNINEAAAHVRRKASGFSAATSNFSAENKLDEGGFGPVYKNGVKRLLNRKDTFYASQKKKGIAQGLLYLHQYSRLRDIHHDLKTSNINMEYAVYGFFSTKFVVFSFGLIMLEIISGRKNA</sequence>
<dbReference type="PANTHER" id="PTHR32444:SF89">
    <property type="entry name" value="S GLYCOPROTEIN"/>
    <property type="match status" value="1"/>
</dbReference>
<keyword evidence="4" id="KW-0812">Transmembrane</keyword>
<keyword evidence="1" id="KW-0732">Signal</keyword>
<dbReference type="AlphaFoldDB" id="A0A059CNJ7"/>